<dbReference type="SMART" id="SM00252">
    <property type="entry name" value="SH2"/>
    <property type="match status" value="1"/>
</dbReference>
<dbReference type="EMBL" id="ASPP01010728">
    <property type="protein sequence ID" value="ETO22453.1"/>
    <property type="molecule type" value="Genomic_DNA"/>
</dbReference>
<feature type="compositionally biased region" description="Basic and acidic residues" evidence="2">
    <location>
        <begin position="174"/>
        <end position="183"/>
    </location>
</feature>
<evidence type="ECO:0000256" key="2">
    <source>
        <dbReference type="SAM" id="MobiDB-lite"/>
    </source>
</evidence>
<proteinExistence type="predicted"/>
<dbReference type="PROSITE" id="PS50001">
    <property type="entry name" value="SH2"/>
    <property type="match status" value="1"/>
</dbReference>
<dbReference type="AlphaFoldDB" id="X6N983"/>
<reference evidence="4 5" key="1">
    <citation type="journal article" date="2013" name="Curr. Biol.">
        <title>The Genome of the Foraminiferan Reticulomyxa filosa.</title>
        <authorList>
            <person name="Glockner G."/>
            <person name="Hulsmann N."/>
            <person name="Schleicher M."/>
            <person name="Noegel A.A."/>
            <person name="Eichinger L."/>
            <person name="Gallinger C."/>
            <person name="Pawlowski J."/>
            <person name="Sierra R."/>
            <person name="Euteneuer U."/>
            <person name="Pillet L."/>
            <person name="Moustafa A."/>
            <person name="Platzer M."/>
            <person name="Groth M."/>
            <person name="Szafranski K."/>
            <person name="Schliwa M."/>
        </authorList>
    </citation>
    <scope>NUCLEOTIDE SEQUENCE [LARGE SCALE GENOMIC DNA]</scope>
</reference>
<sequence>RRREYRQHTQKYPTKKKKKKCCNRFDVTRLYYNAIYVELCQQFERRVRCHRLPGQKDLEYVFAKHALTKEGQSRYESEHESYDSDQLYISLHKFSMFWTWFISCCHLMSELRHLWDGIDHRAIALQYGDYPPPPAPPSLKSSMSNGAQSNPVPSRKNSLLLSSPVTVVGNKNTRYNDSDNRNENDEDESSEDEEKTETTYQQQQQQVGQHVEKRKRHQTNYRQSDDNNNDPKNESKEDDMKSATTRLKRNSDGLVLKNSQSLPQAVQLDFFMTREFCEKVLQNCPKGTFTLRLSTTVPGGLVLSYYDKKLQQTSHILLTRIQKDQYLITGKQKTNASKTVTQKRVATSLSQLIRSFTKLKYVYTSFKIFPKKVLF</sequence>
<dbReference type="InterPro" id="IPR036860">
    <property type="entry name" value="SH2_dom_sf"/>
</dbReference>
<dbReference type="SUPFAM" id="SSF55550">
    <property type="entry name" value="SH2 domain"/>
    <property type="match status" value="1"/>
</dbReference>
<protein>
    <recommendedName>
        <fullName evidence="3">SH2 domain-containing protein</fullName>
    </recommendedName>
</protein>
<gene>
    <name evidence="4" type="ORF">RFI_14747</name>
</gene>
<keyword evidence="1" id="KW-0727">SH2 domain</keyword>
<organism evidence="4 5">
    <name type="scientific">Reticulomyxa filosa</name>
    <dbReference type="NCBI Taxonomy" id="46433"/>
    <lineage>
        <taxon>Eukaryota</taxon>
        <taxon>Sar</taxon>
        <taxon>Rhizaria</taxon>
        <taxon>Retaria</taxon>
        <taxon>Foraminifera</taxon>
        <taxon>Monothalamids</taxon>
        <taxon>Reticulomyxidae</taxon>
        <taxon>Reticulomyxa</taxon>
    </lineage>
</organism>
<feature type="domain" description="SH2" evidence="3">
    <location>
        <begin position="272"/>
        <end position="375"/>
    </location>
</feature>
<evidence type="ECO:0000259" key="3">
    <source>
        <dbReference type="PROSITE" id="PS50001"/>
    </source>
</evidence>
<evidence type="ECO:0000313" key="5">
    <source>
        <dbReference type="Proteomes" id="UP000023152"/>
    </source>
</evidence>
<evidence type="ECO:0000313" key="4">
    <source>
        <dbReference type="EMBL" id="ETO22453.1"/>
    </source>
</evidence>
<name>X6N983_RETFI</name>
<feature type="region of interest" description="Disordered" evidence="2">
    <location>
        <begin position="133"/>
        <end position="244"/>
    </location>
</feature>
<comment type="caution">
    <text evidence="4">The sequence shown here is derived from an EMBL/GenBank/DDBJ whole genome shotgun (WGS) entry which is preliminary data.</text>
</comment>
<evidence type="ECO:0000256" key="1">
    <source>
        <dbReference type="PROSITE-ProRule" id="PRU00191"/>
    </source>
</evidence>
<dbReference type="Pfam" id="PF00017">
    <property type="entry name" value="SH2"/>
    <property type="match status" value="1"/>
</dbReference>
<feature type="compositionally biased region" description="Polar residues" evidence="2">
    <location>
        <begin position="139"/>
        <end position="173"/>
    </location>
</feature>
<dbReference type="CDD" id="cd00173">
    <property type="entry name" value="SH2"/>
    <property type="match status" value="1"/>
</dbReference>
<feature type="compositionally biased region" description="Acidic residues" evidence="2">
    <location>
        <begin position="184"/>
        <end position="195"/>
    </location>
</feature>
<feature type="compositionally biased region" description="Basic and acidic residues" evidence="2">
    <location>
        <begin position="223"/>
        <end position="241"/>
    </location>
</feature>
<feature type="non-terminal residue" evidence="4">
    <location>
        <position position="1"/>
    </location>
</feature>
<accession>X6N983</accession>
<dbReference type="Proteomes" id="UP000023152">
    <property type="component" value="Unassembled WGS sequence"/>
</dbReference>
<dbReference type="InterPro" id="IPR000980">
    <property type="entry name" value="SH2"/>
</dbReference>
<keyword evidence="5" id="KW-1185">Reference proteome</keyword>
<dbReference type="Gene3D" id="3.30.505.10">
    <property type="entry name" value="SH2 domain"/>
    <property type="match status" value="1"/>
</dbReference>